<organism evidence="2 3">
    <name type="scientific">Nocardioides endophyticus</name>
    <dbReference type="NCBI Taxonomy" id="1353775"/>
    <lineage>
        <taxon>Bacteria</taxon>
        <taxon>Bacillati</taxon>
        <taxon>Actinomycetota</taxon>
        <taxon>Actinomycetes</taxon>
        <taxon>Propionibacteriales</taxon>
        <taxon>Nocardioidaceae</taxon>
        <taxon>Nocardioides</taxon>
    </lineage>
</organism>
<feature type="region of interest" description="Disordered" evidence="1">
    <location>
        <begin position="1"/>
        <end position="78"/>
    </location>
</feature>
<name>A0ABP8ZDN7_9ACTN</name>
<accession>A0ABP8ZDN7</accession>
<dbReference type="Proteomes" id="UP001499882">
    <property type="component" value="Unassembled WGS sequence"/>
</dbReference>
<dbReference type="EMBL" id="BAABKN010000028">
    <property type="protein sequence ID" value="GAA4753617.1"/>
    <property type="molecule type" value="Genomic_DNA"/>
</dbReference>
<feature type="compositionally biased region" description="Basic and acidic residues" evidence="1">
    <location>
        <begin position="1"/>
        <end position="18"/>
    </location>
</feature>
<evidence type="ECO:0000256" key="1">
    <source>
        <dbReference type="SAM" id="MobiDB-lite"/>
    </source>
</evidence>
<evidence type="ECO:0008006" key="4">
    <source>
        <dbReference type="Google" id="ProtNLM"/>
    </source>
</evidence>
<gene>
    <name evidence="2" type="ORF">GCM10023350_43620</name>
</gene>
<proteinExistence type="predicted"/>
<evidence type="ECO:0000313" key="3">
    <source>
        <dbReference type="Proteomes" id="UP001499882"/>
    </source>
</evidence>
<feature type="compositionally biased region" description="Basic and acidic residues" evidence="1">
    <location>
        <begin position="33"/>
        <end position="62"/>
    </location>
</feature>
<sequence length="78" mass="8812">MADREHTQQPVEERRPVEVDGAPSEEDLSGADVAERVDLDPEEQLNRPDQPDASPDERRQYEHPTGPPIAETGRPEDR</sequence>
<keyword evidence="3" id="KW-1185">Reference proteome</keyword>
<reference evidence="3" key="1">
    <citation type="journal article" date="2019" name="Int. J. Syst. Evol. Microbiol.">
        <title>The Global Catalogue of Microorganisms (GCM) 10K type strain sequencing project: providing services to taxonomists for standard genome sequencing and annotation.</title>
        <authorList>
            <consortium name="The Broad Institute Genomics Platform"/>
            <consortium name="The Broad Institute Genome Sequencing Center for Infectious Disease"/>
            <person name="Wu L."/>
            <person name="Ma J."/>
        </authorList>
    </citation>
    <scope>NUCLEOTIDE SEQUENCE [LARGE SCALE GENOMIC DNA]</scope>
    <source>
        <strain evidence="3">JCM 18532</strain>
    </source>
</reference>
<dbReference type="RefSeq" id="WP_345529172.1">
    <property type="nucleotide sequence ID" value="NZ_BAABKN010000028.1"/>
</dbReference>
<protein>
    <recommendedName>
        <fullName evidence="4">Multidrug transporter</fullName>
    </recommendedName>
</protein>
<evidence type="ECO:0000313" key="2">
    <source>
        <dbReference type="EMBL" id="GAA4753617.1"/>
    </source>
</evidence>
<comment type="caution">
    <text evidence="2">The sequence shown here is derived from an EMBL/GenBank/DDBJ whole genome shotgun (WGS) entry which is preliminary data.</text>
</comment>